<evidence type="ECO:0000313" key="2">
    <source>
        <dbReference type="Proteomes" id="UP000023435"/>
    </source>
</evidence>
<keyword evidence="2" id="KW-1185">Reference proteome</keyword>
<sequence>MVLQDKFGPHRPRRPSAWHRSQSCCRSCASGSRRADSGITSFV</sequence>
<comment type="caution">
    <text evidence="1">The sequence shown here is derived from an EMBL/GenBank/DDBJ whole genome shotgun (WGS) entry which is preliminary data.</text>
</comment>
<accession>A0A120AHH9</accession>
<protein>
    <submittedName>
        <fullName evidence="1">Uncharacterized protein</fullName>
    </submittedName>
</protein>
<proteinExistence type="predicted"/>
<organism evidence="1 2">
    <name type="scientific">Lysobacter capsici AZ78</name>
    <dbReference type="NCBI Taxonomy" id="1444315"/>
    <lineage>
        <taxon>Bacteria</taxon>
        <taxon>Pseudomonadati</taxon>
        <taxon>Pseudomonadota</taxon>
        <taxon>Gammaproteobacteria</taxon>
        <taxon>Lysobacterales</taxon>
        <taxon>Lysobacteraceae</taxon>
        <taxon>Lysobacter</taxon>
    </lineage>
</organism>
<dbReference type="Proteomes" id="UP000023435">
    <property type="component" value="Unassembled WGS sequence"/>
</dbReference>
<evidence type="ECO:0000313" key="1">
    <source>
        <dbReference type="EMBL" id="KWS06203.1"/>
    </source>
</evidence>
<dbReference type="EMBL" id="JAJA02000001">
    <property type="protein sequence ID" value="KWS06203.1"/>
    <property type="molecule type" value="Genomic_DNA"/>
</dbReference>
<dbReference type="AlphaFoldDB" id="A0A120AHH9"/>
<gene>
    <name evidence="1" type="ORF">AZ78_3757</name>
</gene>
<reference evidence="1 2" key="1">
    <citation type="journal article" date="2014" name="Genome Announc.">
        <title>Draft Genome Sequence of Lysobacter capsici AZ78, a Bacterium Antagonistic to Plant-Pathogenic Oomycetes.</title>
        <authorList>
            <person name="Puopolo G."/>
            <person name="Sonego P."/>
            <person name="Engelen K."/>
            <person name="Pertot I."/>
        </authorList>
    </citation>
    <scope>NUCLEOTIDE SEQUENCE [LARGE SCALE GENOMIC DNA]</scope>
    <source>
        <strain evidence="1 2">AZ78</strain>
    </source>
</reference>
<name>A0A120AHH9_9GAMM</name>